<dbReference type="InterPro" id="IPR050219">
    <property type="entry name" value="DnaG_primase"/>
</dbReference>
<evidence type="ECO:0000256" key="9">
    <source>
        <dbReference type="ARBA" id="ARBA00022842"/>
    </source>
</evidence>
<keyword evidence="7 12" id="KW-0863">Zinc-finger</keyword>
<dbReference type="Pfam" id="PF13155">
    <property type="entry name" value="Toprim_2"/>
    <property type="match status" value="1"/>
</dbReference>
<evidence type="ECO:0000256" key="2">
    <source>
        <dbReference type="ARBA" id="ARBA00022515"/>
    </source>
</evidence>
<comment type="function">
    <text evidence="12">RNA polymerase that catalyzes the synthesis of short RNA molecules used as primers for DNA polymerase during DNA replication.</text>
</comment>
<feature type="domain" description="Toprim" evidence="14">
    <location>
        <begin position="264"/>
        <end position="346"/>
    </location>
</feature>
<evidence type="ECO:0000256" key="10">
    <source>
        <dbReference type="ARBA" id="ARBA00023125"/>
    </source>
</evidence>
<dbReference type="Gene3D" id="3.90.980.10">
    <property type="entry name" value="DNA primase, catalytic core, N-terminal domain"/>
    <property type="match status" value="1"/>
</dbReference>
<comment type="cofactor">
    <cofactor evidence="12">
        <name>Zn(2+)</name>
        <dbReference type="ChEBI" id="CHEBI:29105"/>
    </cofactor>
    <text evidence="12">Binds 1 zinc ion per monomer.</text>
</comment>
<dbReference type="InterPro" id="IPR006295">
    <property type="entry name" value="DNA_primase_DnaG"/>
</dbReference>
<dbReference type="SUPFAM" id="SSF57783">
    <property type="entry name" value="Zinc beta-ribbon"/>
    <property type="match status" value="1"/>
</dbReference>
<evidence type="ECO:0000256" key="13">
    <source>
        <dbReference type="SAM" id="MobiDB-lite"/>
    </source>
</evidence>
<dbReference type="Gene3D" id="3.40.1360.10">
    <property type="match status" value="1"/>
</dbReference>
<keyword evidence="3 12" id="KW-0808">Transferase</keyword>
<dbReference type="SUPFAM" id="SSF117023">
    <property type="entry name" value="DNA primase DnaG, C-terminal domain"/>
    <property type="match status" value="1"/>
</dbReference>
<sequence>MAGHIPREFIDDLLARTDVVDVVDSRVRLKKSGKNYSACCPFHNEKTPSFTVSQDKQFYHCFGCGAHGNAIDFVMEYERLDFVDAIEELAGELGLEVPREKRQGKPNQGPHASAEQKRDGYELMEQLCRFYQGQLRQHANSDKVIGYLKQRGLSGETAKQWEIGYAPAEWDSVFKHFGHTKQQQDQLLTLGMLIENDNKRRYDRFRDRVMFPIRDKRGRVIGFGGRVLDDGTPKYLNSPETPLFHKGLELYGFYQVKHAEKKPTQVVIVEGYMDVVALSQHGVNYAVASLGTATSRDQLQALFRLTDKVICCYDGDRAGRDAAWRALENALPLLKDGLQLRFVFLPDGEDPDSLVKAQGKEAFEALLDDALPMADFLFQQLSHQADLGQQEGRAKYAQLATPLISKLPEGVMRELLTDQLCQKLAMPRESLQKLLTPAPNDGKKEQQAAQKKTPVRIAVAMLVQHPELAQTEQVKELVEIDAFDEITLPGIDLLKALLTQTSAAPLTTGRLLEQWRGRPEYNSLTKLAGWQLHVDEEHREALFFDTLEKLLSLFVEQRTEELLAHARQGRLTADEKQELQQLLRERQQIETTP</sequence>
<keyword evidence="5 12" id="KW-0235">DNA replication</keyword>
<dbReference type="Gene3D" id="3.90.580.10">
    <property type="entry name" value="Zinc finger, CHC2-type domain"/>
    <property type="match status" value="1"/>
</dbReference>
<dbReference type="Pfam" id="PF08278">
    <property type="entry name" value="DnaG_DnaB_bind"/>
    <property type="match status" value="1"/>
</dbReference>
<dbReference type="InterPro" id="IPR013173">
    <property type="entry name" value="DNA_primase_DnaG_DnaB-bd_dom"/>
</dbReference>
<dbReference type="Gene3D" id="1.10.860.10">
    <property type="entry name" value="DNAb Helicase, Chain A"/>
    <property type="match status" value="1"/>
</dbReference>
<dbReference type="RefSeq" id="WP_345339791.1">
    <property type="nucleotide sequence ID" value="NZ_BAABLI010000011.1"/>
</dbReference>
<comment type="subunit">
    <text evidence="12">Monomer. Interacts with DnaB.</text>
</comment>
<organism evidence="15 16">
    <name type="scientific">Corallincola platygyrae</name>
    <dbReference type="NCBI Taxonomy" id="1193278"/>
    <lineage>
        <taxon>Bacteria</taxon>
        <taxon>Pseudomonadati</taxon>
        <taxon>Pseudomonadota</taxon>
        <taxon>Gammaproteobacteria</taxon>
        <taxon>Alteromonadales</taxon>
        <taxon>Psychromonadaceae</taxon>
        <taxon>Corallincola</taxon>
    </lineage>
</organism>
<dbReference type="SMART" id="SM00493">
    <property type="entry name" value="TOPRIM"/>
    <property type="match status" value="1"/>
</dbReference>
<evidence type="ECO:0000256" key="5">
    <source>
        <dbReference type="ARBA" id="ARBA00022705"/>
    </source>
</evidence>
<proteinExistence type="inferred from homology"/>
<dbReference type="InterPro" id="IPR036977">
    <property type="entry name" value="DNA_primase_Znf_CHC2"/>
</dbReference>
<evidence type="ECO:0000313" key="16">
    <source>
        <dbReference type="Proteomes" id="UP001597380"/>
    </source>
</evidence>
<dbReference type="SMART" id="SM00766">
    <property type="entry name" value="DnaG_DnaB_bind"/>
    <property type="match status" value="1"/>
</dbReference>
<evidence type="ECO:0000256" key="1">
    <source>
        <dbReference type="ARBA" id="ARBA00022478"/>
    </source>
</evidence>
<evidence type="ECO:0000256" key="6">
    <source>
        <dbReference type="ARBA" id="ARBA00022723"/>
    </source>
</evidence>
<keyword evidence="6 12" id="KW-0479">Metal-binding</keyword>
<evidence type="ECO:0000256" key="12">
    <source>
        <dbReference type="HAMAP-Rule" id="MF_00974"/>
    </source>
</evidence>
<feature type="zinc finger region" description="CHC2-type" evidence="12">
    <location>
        <begin position="40"/>
        <end position="64"/>
    </location>
</feature>
<keyword evidence="10 12" id="KW-0238">DNA-binding</keyword>
<dbReference type="Proteomes" id="UP001597380">
    <property type="component" value="Unassembled WGS sequence"/>
</dbReference>
<feature type="region of interest" description="Disordered" evidence="13">
    <location>
        <begin position="97"/>
        <end position="118"/>
    </location>
</feature>
<dbReference type="EMBL" id="JBHUHT010000014">
    <property type="protein sequence ID" value="MFD2096909.1"/>
    <property type="molecule type" value="Genomic_DNA"/>
</dbReference>
<keyword evidence="11 12" id="KW-0804">Transcription</keyword>
<dbReference type="EC" id="2.7.7.101" evidence="12"/>
<dbReference type="HAMAP" id="MF_00974">
    <property type="entry name" value="DNA_primase_DnaG"/>
    <property type="match status" value="1"/>
</dbReference>
<protein>
    <recommendedName>
        <fullName evidence="12">DNA primase</fullName>
        <ecNumber evidence="12">2.7.7.101</ecNumber>
    </recommendedName>
</protein>
<comment type="catalytic activity">
    <reaction evidence="12">
        <text>ssDNA + n NTP = ssDNA/pppN(pN)n-1 hybrid + (n-1) diphosphate.</text>
        <dbReference type="EC" id="2.7.7.101"/>
    </reaction>
</comment>
<evidence type="ECO:0000313" key="15">
    <source>
        <dbReference type="EMBL" id="MFD2096909.1"/>
    </source>
</evidence>
<comment type="domain">
    <text evidence="12">Contains an N-terminal zinc-binding domain, a central core domain that contains the primase activity, and a C-terminal DnaB-binding domain.</text>
</comment>
<dbReference type="InterPro" id="IPR002694">
    <property type="entry name" value="Znf_CHC2"/>
</dbReference>
<gene>
    <name evidence="12 15" type="primary">dnaG</name>
    <name evidence="15" type="ORF">ACFSJ3_13005</name>
</gene>
<dbReference type="PANTHER" id="PTHR30313:SF2">
    <property type="entry name" value="DNA PRIMASE"/>
    <property type="match status" value="1"/>
</dbReference>
<dbReference type="Pfam" id="PF01807">
    <property type="entry name" value="Zn_ribbon_DnaG"/>
    <property type="match status" value="1"/>
</dbReference>
<comment type="caution">
    <text evidence="15">The sequence shown here is derived from an EMBL/GenBank/DDBJ whole genome shotgun (WGS) entry which is preliminary data.</text>
</comment>
<reference evidence="16" key="1">
    <citation type="journal article" date="2019" name="Int. J. Syst. Evol. Microbiol.">
        <title>The Global Catalogue of Microorganisms (GCM) 10K type strain sequencing project: providing services to taxonomists for standard genome sequencing and annotation.</title>
        <authorList>
            <consortium name="The Broad Institute Genomics Platform"/>
            <consortium name="The Broad Institute Genome Sequencing Center for Infectious Disease"/>
            <person name="Wu L."/>
            <person name="Ma J."/>
        </authorList>
    </citation>
    <scope>NUCLEOTIDE SEQUENCE [LARGE SCALE GENOMIC DNA]</scope>
    <source>
        <strain evidence="16">CGMCC 1.10992</strain>
    </source>
</reference>
<dbReference type="PANTHER" id="PTHR30313">
    <property type="entry name" value="DNA PRIMASE"/>
    <property type="match status" value="1"/>
</dbReference>
<keyword evidence="9" id="KW-0460">Magnesium</keyword>
<dbReference type="NCBIfam" id="TIGR01391">
    <property type="entry name" value="dnaG"/>
    <property type="match status" value="1"/>
</dbReference>
<comment type="similarity">
    <text evidence="12">Belongs to the DnaG primase family.</text>
</comment>
<dbReference type="CDD" id="cd03364">
    <property type="entry name" value="TOPRIM_DnaG_primases"/>
    <property type="match status" value="1"/>
</dbReference>
<evidence type="ECO:0000256" key="7">
    <source>
        <dbReference type="ARBA" id="ARBA00022771"/>
    </source>
</evidence>
<dbReference type="SMART" id="SM00400">
    <property type="entry name" value="ZnF_CHCC"/>
    <property type="match status" value="1"/>
</dbReference>
<dbReference type="Gene3D" id="1.20.50.20">
    <property type="entry name" value="DnaG, RNA polymerase domain, helical bundle"/>
    <property type="match status" value="1"/>
</dbReference>
<dbReference type="InterPro" id="IPR013264">
    <property type="entry name" value="DNAG_N"/>
</dbReference>
<dbReference type="Pfam" id="PF10410">
    <property type="entry name" value="DnaB_bind"/>
    <property type="match status" value="1"/>
</dbReference>
<keyword evidence="4 12" id="KW-0548">Nucleotidyltransferase</keyword>
<dbReference type="InterPro" id="IPR019475">
    <property type="entry name" value="DNA_primase_DnaB-bd"/>
</dbReference>
<dbReference type="InterPro" id="IPR034151">
    <property type="entry name" value="TOPRIM_DnaG_bac"/>
</dbReference>
<dbReference type="InterPro" id="IPR037068">
    <property type="entry name" value="DNA_primase_core_N_sf"/>
</dbReference>
<evidence type="ECO:0000256" key="11">
    <source>
        <dbReference type="ARBA" id="ARBA00023163"/>
    </source>
</evidence>
<keyword evidence="8 12" id="KW-0862">Zinc</keyword>
<keyword evidence="2 12" id="KW-0639">Primosome</keyword>
<evidence type="ECO:0000256" key="3">
    <source>
        <dbReference type="ARBA" id="ARBA00022679"/>
    </source>
</evidence>
<accession>A0ABW4XP27</accession>
<dbReference type="PROSITE" id="PS50880">
    <property type="entry name" value="TOPRIM"/>
    <property type="match status" value="1"/>
</dbReference>
<dbReference type="InterPro" id="IPR030846">
    <property type="entry name" value="DnaG_bac"/>
</dbReference>
<evidence type="ECO:0000256" key="8">
    <source>
        <dbReference type="ARBA" id="ARBA00022833"/>
    </source>
</evidence>
<keyword evidence="1 12" id="KW-0240">DNA-directed RNA polymerase</keyword>
<dbReference type="InterPro" id="IPR006171">
    <property type="entry name" value="TOPRIM_dom"/>
</dbReference>
<dbReference type="InterPro" id="IPR016136">
    <property type="entry name" value="DNA_helicase_N/primase_C"/>
</dbReference>
<dbReference type="SUPFAM" id="SSF56731">
    <property type="entry name" value="DNA primase core"/>
    <property type="match status" value="1"/>
</dbReference>
<keyword evidence="16" id="KW-1185">Reference proteome</keyword>
<dbReference type="Pfam" id="PF08275">
    <property type="entry name" value="DNAG_N"/>
    <property type="match status" value="1"/>
</dbReference>
<evidence type="ECO:0000259" key="14">
    <source>
        <dbReference type="PROSITE" id="PS50880"/>
    </source>
</evidence>
<name>A0ABW4XP27_9GAMM</name>
<evidence type="ECO:0000256" key="4">
    <source>
        <dbReference type="ARBA" id="ARBA00022695"/>
    </source>
</evidence>